<sequence>MLLEFDKYAVKGNEFLNRLEENLQTTDRAHAARVLRSTFRVLRNHLTFEESLQLLAQLPMVIKAVYVDGWRKGNHRKIKTMDDLLIEIVQQDGLNAWDDFSDKDDIVNAVRAVIDTMRLYVSAEEMEQALGTLPRRVQVIFEESDI</sequence>
<name>A0A1T5M5C0_9BACT</name>
<dbReference type="Proteomes" id="UP000190961">
    <property type="component" value="Unassembled WGS sequence"/>
</dbReference>
<dbReference type="OrthoDB" id="1437314at2"/>
<proteinExistence type="predicted"/>
<gene>
    <name evidence="1" type="ORF">SAMN05660236_4453</name>
</gene>
<keyword evidence="2" id="KW-1185">Reference proteome</keyword>
<dbReference type="InterPro" id="IPR018727">
    <property type="entry name" value="DUF2267"/>
</dbReference>
<reference evidence="1 2" key="1">
    <citation type="submission" date="2017-02" db="EMBL/GenBank/DDBJ databases">
        <authorList>
            <person name="Peterson S.W."/>
        </authorList>
    </citation>
    <scope>NUCLEOTIDE SEQUENCE [LARGE SCALE GENOMIC DNA]</scope>
    <source>
        <strain evidence="1 2">DSM 25262</strain>
    </source>
</reference>
<dbReference type="InterPro" id="IPR038282">
    <property type="entry name" value="DUF2267_sf"/>
</dbReference>
<dbReference type="STRING" id="688867.SAMN05660236_4453"/>
<organism evidence="1 2">
    <name type="scientific">Ohtaekwangia koreensis</name>
    <dbReference type="NCBI Taxonomy" id="688867"/>
    <lineage>
        <taxon>Bacteria</taxon>
        <taxon>Pseudomonadati</taxon>
        <taxon>Bacteroidota</taxon>
        <taxon>Cytophagia</taxon>
        <taxon>Cytophagales</taxon>
        <taxon>Fulvivirgaceae</taxon>
        <taxon>Ohtaekwangia</taxon>
    </lineage>
</organism>
<dbReference type="Gene3D" id="1.10.490.110">
    <property type="entry name" value="Uncharacterized conserved protein DUF2267"/>
    <property type="match status" value="1"/>
</dbReference>
<evidence type="ECO:0000313" key="2">
    <source>
        <dbReference type="Proteomes" id="UP000190961"/>
    </source>
</evidence>
<accession>A0A1T5M5C0</accession>
<protein>
    <submittedName>
        <fullName evidence="1">Uncharacterized conserved protein, DUF2267 family</fullName>
    </submittedName>
</protein>
<dbReference type="RefSeq" id="WP_079688975.1">
    <property type="nucleotide sequence ID" value="NZ_FUZU01000003.1"/>
</dbReference>
<dbReference type="EMBL" id="FUZU01000003">
    <property type="protein sequence ID" value="SKC83432.1"/>
    <property type="molecule type" value="Genomic_DNA"/>
</dbReference>
<dbReference type="Pfam" id="PF10025">
    <property type="entry name" value="DUF2267"/>
    <property type="match status" value="1"/>
</dbReference>
<dbReference type="AlphaFoldDB" id="A0A1T5M5C0"/>
<evidence type="ECO:0000313" key="1">
    <source>
        <dbReference type="EMBL" id="SKC83432.1"/>
    </source>
</evidence>